<dbReference type="AlphaFoldDB" id="A0AAD5WEV5"/>
<evidence type="ECO:0000313" key="2">
    <source>
        <dbReference type="EMBL" id="KAJ1367358.1"/>
    </source>
</evidence>
<sequence>MWNRIVQSQIDGTASAHWTLYQTGDETSVLACDLTRIKSLSVTLSHEAKNRVAAAENADSSKDTEQTRIFVNDKIVEKLSQPWNHFACGESIGGRCKLSESVQICFYDPDMLIVMGFPLKFSEDELPMMNRLQKWITNCDASLKENAVRVAELRRKVRIPFPKQNGAMNTTDIFTLMSIIALSSVQLLVLW</sequence>
<feature type="transmembrane region" description="Helical" evidence="1">
    <location>
        <begin position="173"/>
        <end position="190"/>
    </location>
</feature>
<organism evidence="2 3">
    <name type="scientific">Parelaphostrongylus tenuis</name>
    <name type="common">Meningeal worm</name>
    <dbReference type="NCBI Taxonomy" id="148309"/>
    <lineage>
        <taxon>Eukaryota</taxon>
        <taxon>Metazoa</taxon>
        <taxon>Ecdysozoa</taxon>
        <taxon>Nematoda</taxon>
        <taxon>Chromadorea</taxon>
        <taxon>Rhabditida</taxon>
        <taxon>Rhabditina</taxon>
        <taxon>Rhabditomorpha</taxon>
        <taxon>Strongyloidea</taxon>
        <taxon>Metastrongylidae</taxon>
        <taxon>Parelaphostrongylus</taxon>
    </lineage>
</organism>
<keyword evidence="1" id="KW-0472">Membrane</keyword>
<evidence type="ECO:0000256" key="1">
    <source>
        <dbReference type="SAM" id="Phobius"/>
    </source>
</evidence>
<gene>
    <name evidence="2" type="ORF">KIN20_028258</name>
</gene>
<proteinExistence type="predicted"/>
<accession>A0AAD5WEV5</accession>
<comment type="caution">
    <text evidence="2">The sequence shown here is derived from an EMBL/GenBank/DDBJ whole genome shotgun (WGS) entry which is preliminary data.</text>
</comment>
<dbReference type="Proteomes" id="UP001196413">
    <property type="component" value="Unassembled WGS sequence"/>
</dbReference>
<protein>
    <submittedName>
        <fullName evidence="2">Uncharacterized protein</fullName>
    </submittedName>
</protein>
<evidence type="ECO:0000313" key="3">
    <source>
        <dbReference type="Proteomes" id="UP001196413"/>
    </source>
</evidence>
<keyword evidence="3" id="KW-1185">Reference proteome</keyword>
<name>A0AAD5WEV5_PARTN</name>
<reference evidence="2" key="1">
    <citation type="submission" date="2021-06" db="EMBL/GenBank/DDBJ databases">
        <title>Parelaphostrongylus tenuis whole genome reference sequence.</title>
        <authorList>
            <person name="Garwood T.J."/>
            <person name="Larsen P.A."/>
            <person name="Fountain-Jones N.M."/>
            <person name="Garbe J.R."/>
            <person name="Macchietto M.G."/>
            <person name="Kania S.A."/>
            <person name="Gerhold R.W."/>
            <person name="Richards J.E."/>
            <person name="Wolf T.M."/>
        </authorList>
    </citation>
    <scope>NUCLEOTIDE SEQUENCE</scope>
    <source>
        <strain evidence="2">MNPRO001-30</strain>
        <tissue evidence="2">Meninges</tissue>
    </source>
</reference>
<dbReference type="EMBL" id="JAHQIW010005870">
    <property type="protein sequence ID" value="KAJ1367358.1"/>
    <property type="molecule type" value="Genomic_DNA"/>
</dbReference>
<keyword evidence="1" id="KW-0812">Transmembrane</keyword>
<keyword evidence="1" id="KW-1133">Transmembrane helix</keyword>